<dbReference type="Proteomes" id="UP000327157">
    <property type="component" value="Chromosome 10"/>
</dbReference>
<reference evidence="1 2" key="1">
    <citation type="submission" date="2019-09" db="EMBL/GenBank/DDBJ databases">
        <authorList>
            <person name="Ou C."/>
        </authorList>
    </citation>
    <scope>NUCLEOTIDE SEQUENCE [LARGE SCALE GENOMIC DNA]</scope>
    <source>
        <strain evidence="1">S2</strain>
        <tissue evidence="1">Leaf</tissue>
    </source>
</reference>
<proteinExistence type="predicted"/>
<protein>
    <submittedName>
        <fullName evidence="1">Transcription factor MYB113-like</fullName>
    </submittedName>
</protein>
<organism evidence="1 2">
    <name type="scientific">Pyrus ussuriensis x Pyrus communis</name>
    <dbReference type="NCBI Taxonomy" id="2448454"/>
    <lineage>
        <taxon>Eukaryota</taxon>
        <taxon>Viridiplantae</taxon>
        <taxon>Streptophyta</taxon>
        <taxon>Embryophyta</taxon>
        <taxon>Tracheophyta</taxon>
        <taxon>Spermatophyta</taxon>
        <taxon>Magnoliopsida</taxon>
        <taxon>eudicotyledons</taxon>
        <taxon>Gunneridae</taxon>
        <taxon>Pentapetalae</taxon>
        <taxon>rosids</taxon>
        <taxon>fabids</taxon>
        <taxon>Rosales</taxon>
        <taxon>Rosaceae</taxon>
        <taxon>Amygdaloideae</taxon>
        <taxon>Maleae</taxon>
        <taxon>Pyrus</taxon>
    </lineage>
</organism>
<gene>
    <name evidence="1" type="ORF">D8674_003875</name>
</gene>
<name>A0A5N5FNI6_9ROSA</name>
<reference evidence="1 2" key="3">
    <citation type="submission" date="2019-11" db="EMBL/GenBank/DDBJ databases">
        <title>A de novo genome assembly of a pear dwarfing rootstock.</title>
        <authorList>
            <person name="Wang F."/>
            <person name="Wang J."/>
            <person name="Li S."/>
            <person name="Zhang Y."/>
            <person name="Fang M."/>
            <person name="Ma L."/>
            <person name="Zhao Y."/>
            <person name="Jiang S."/>
        </authorList>
    </citation>
    <scope>NUCLEOTIDE SEQUENCE [LARGE SCALE GENOMIC DNA]</scope>
    <source>
        <strain evidence="1">S2</strain>
        <tissue evidence="1">Leaf</tissue>
    </source>
</reference>
<keyword evidence="2" id="KW-1185">Reference proteome</keyword>
<dbReference type="AlphaFoldDB" id="A0A5N5FNI6"/>
<comment type="caution">
    <text evidence="1">The sequence shown here is derived from an EMBL/GenBank/DDBJ whole genome shotgun (WGS) entry which is preliminary data.</text>
</comment>
<evidence type="ECO:0000313" key="2">
    <source>
        <dbReference type="Proteomes" id="UP000327157"/>
    </source>
</evidence>
<reference evidence="2" key="2">
    <citation type="submission" date="2019-10" db="EMBL/GenBank/DDBJ databases">
        <title>A de novo genome assembly of a pear dwarfing rootstock.</title>
        <authorList>
            <person name="Wang F."/>
            <person name="Wang J."/>
            <person name="Li S."/>
            <person name="Zhang Y."/>
            <person name="Fang M."/>
            <person name="Ma L."/>
            <person name="Zhao Y."/>
            <person name="Jiang S."/>
        </authorList>
    </citation>
    <scope>NUCLEOTIDE SEQUENCE [LARGE SCALE GENOMIC DNA]</scope>
</reference>
<dbReference type="EMBL" id="SMOL01000695">
    <property type="protein sequence ID" value="KAB2602870.1"/>
    <property type="molecule type" value="Genomic_DNA"/>
</dbReference>
<accession>A0A5N5FNI6</accession>
<sequence length="98" mass="10503">MMRERENGAMVSGLVCPPLFVVCLRSESLGLRLLPPEQGDGGTTVPSNPTLLGASEYMTRLLRADGALNFRVKALCARARSSPIVTTLITTQVSWAAN</sequence>
<evidence type="ECO:0000313" key="1">
    <source>
        <dbReference type="EMBL" id="KAB2602870.1"/>
    </source>
</evidence>